<gene>
    <name evidence="2" type="ORF">FOZ62_024634</name>
</gene>
<dbReference type="AlphaFoldDB" id="A0A7J6Q6Z9"/>
<name>A0A7J6Q6Z9_PEROL</name>
<sequence>MDEHCELELPGKTAIFQPGNLKSKHCLQFAPVTSDQEHVLYSFISAAYAELDITVAQRTQVLKRITICSVEGKGWTVYLGTAEIDAPCRVGRGLASRKSGHSINLIHPVVLEYSRPSSGLVKEESLPASAAANGAFALTHRILPRPGTLVKDGEGPDAVYVVIKGMSIEERQAELIITSILLEPTDPIINDHYMKYTYRDVRFSDNITALSLPPLPLMQLKDGVSISYSVPTSKNIFILSPIVSAKLCWRIGIDEKGAESLRGFATSAAEALRVAKVDVKDILLCYADPAWRLVIGQQLIQMKYDDEISDAESAKGNSGSDKRPSADQSEGASSKRIAHAFGVENVYLLRYVTDEEFADKCEEMLTDKKMTVADILAWCDYMESIEDNRPQLYRSTHVSIKDVRDKMGSQERPAGDATTNTTIVAAASTILGSTPLTVTNNGKIDSKQVTSTAKYCSADVPEDSTLRVPRLSDSFVEVGTVCSSSIMMSDVETALIAADISLKLYQWMDELSFASVSRIYCLRFDSTAKLKNVKQSESSISGCNFSSGFYRLYRSTFHFLKRKKRHKLLLLLSLPAFVSRGRGM</sequence>
<evidence type="ECO:0000256" key="1">
    <source>
        <dbReference type="SAM" id="MobiDB-lite"/>
    </source>
</evidence>
<protein>
    <submittedName>
        <fullName evidence="2">Uncharacterized protein</fullName>
    </submittedName>
</protein>
<comment type="caution">
    <text evidence="2">The sequence shown here is derived from an EMBL/GenBank/DDBJ whole genome shotgun (WGS) entry which is preliminary data.</text>
</comment>
<reference evidence="2 3" key="1">
    <citation type="submission" date="2020-04" db="EMBL/GenBank/DDBJ databases">
        <title>Perkinsus olseni comparative genomics.</title>
        <authorList>
            <person name="Bogema D.R."/>
        </authorList>
    </citation>
    <scope>NUCLEOTIDE SEQUENCE [LARGE SCALE GENOMIC DNA]</scope>
    <source>
        <strain evidence="2">ATCC PRA-205</strain>
    </source>
</reference>
<organism evidence="2 3">
    <name type="scientific">Perkinsus olseni</name>
    <name type="common">Perkinsus atlanticus</name>
    <dbReference type="NCBI Taxonomy" id="32597"/>
    <lineage>
        <taxon>Eukaryota</taxon>
        <taxon>Sar</taxon>
        <taxon>Alveolata</taxon>
        <taxon>Perkinsozoa</taxon>
        <taxon>Perkinsea</taxon>
        <taxon>Perkinsida</taxon>
        <taxon>Perkinsidae</taxon>
        <taxon>Perkinsus</taxon>
    </lineage>
</organism>
<proteinExistence type="predicted"/>
<evidence type="ECO:0000313" key="2">
    <source>
        <dbReference type="EMBL" id="KAF4704279.1"/>
    </source>
</evidence>
<feature type="region of interest" description="Disordered" evidence="1">
    <location>
        <begin position="311"/>
        <end position="334"/>
    </location>
</feature>
<dbReference type="EMBL" id="JABANM010031613">
    <property type="protein sequence ID" value="KAF4704279.1"/>
    <property type="molecule type" value="Genomic_DNA"/>
</dbReference>
<dbReference type="Proteomes" id="UP000574390">
    <property type="component" value="Unassembled WGS sequence"/>
</dbReference>
<evidence type="ECO:0000313" key="3">
    <source>
        <dbReference type="Proteomes" id="UP000574390"/>
    </source>
</evidence>
<accession>A0A7J6Q6Z9</accession>